<evidence type="ECO:0000313" key="3">
    <source>
        <dbReference type="EMBL" id="CAD8093124.1"/>
    </source>
</evidence>
<dbReference type="Proteomes" id="UP000688137">
    <property type="component" value="Unassembled WGS sequence"/>
</dbReference>
<name>A0A8S1NZR5_PARPR</name>
<evidence type="ECO:0008006" key="5">
    <source>
        <dbReference type="Google" id="ProtNLM"/>
    </source>
</evidence>
<feature type="compositionally biased region" description="Polar residues" evidence="2">
    <location>
        <begin position="277"/>
        <end position="305"/>
    </location>
</feature>
<feature type="compositionally biased region" description="Low complexity" evidence="2">
    <location>
        <begin position="306"/>
        <end position="345"/>
    </location>
</feature>
<feature type="coiled-coil region" evidence="1">
    <location>
        <begin position="105"/>
        <end position="142"/>
    </location>
</feature>
<feature type="compositionally biased region" description="Polar residues" evidence="2">
    <location>
        <begin position="346"/>
        <end position="356"/>
    </location>
</feature>
<reference evidence="3" key="1">
    <citation type="submission" date="2021-01" db="EMBL/GenBank/DDBJ databases">
        <authorList>
            <consortium name="Genoscope - CEA"/>
            <person name="William W."/>
        </authorList>
    </citation>
    <scope>NUCLEOTIDE SEQUENCE</scope>
</reference>
<evidence type="ECO:0000256" key="1">
    <source>
        <dbReference type="SAM" id="Coils"/>
    </source>
</evidence>
<evidence type="ECO:0000313" key="4">
    <source>
        <dbReference type="Proteomes" id="UP000688137"/>
    </source>
</evidence>
<evidence type="ECO:0000256" key="2">
    <source>
        <dbReference type="SAM" id="MobiDB-lite"/>
    </source>
</evidence>
<feature type="compositionally biased region" description="Low complexity" evidence="2">
    <location>
        <begin position="256"/>
        <end position="269"/>
    </location>
</feature>
<organism evidence="3 4">
    <name type="scientific">Paramecium primaurelia</name>
    <dbReference type="NCBI Taxonomy" id="5886"/>
    <lineage>
        <taxon>Eukaryota</taxon>
        <taxon>Sar</taxon>
        <taxon>Alveolata</taxon>
        <taxon>Ciliophora</taxon>
        <taxon>Intramacronucleata</taxon>
        <taxon>Oligohymenophorea</taxon>
        <taxon>Peniculida</taxon>
        <taxon>Parameciidae</taxon>
        <taxon>Paramecium</taxon>
    </lineage>
</organism>
<proteinExistence type="predicted"/>
<comment type="caution">
    <text evidence="3">The sequence shown here is derived from an EMBL/GenBank/DDBJ whole genome shotgun (WGS) entry which is preliminary data.</text>
</comment>
<feature type="region of interest" description="Disordered" evidence="2">
    <location>
        <begin position="256"/>
        <end position="363"/>
    </location>
</feature>
<keyword evidence="4" id="KW-1185">Reference proteome</keyword>
<sequence length="690" mass="80821">MNQKNYQNCNIKGHDDEFLNMICIDEKCKKNQLLCCYCVEEDHNKCQKLPISKFLKQFKQQHQSQMNDQEQNYESLEVPYNIIQSIIEKAQKKIIVTFFKQIDAIKNAKSTIQQLLKEQKSIKDQKQKLQEFESNMTQENCSSLLAEIVDFKPNSDRFSFTLKKIQGQKIDQIQDRILHGSKYSQQYEDFMKRFLEDFEKQHQDMEKNFQNFFLKAPQELQDLEQNNNNVKQSNMQSEIQINQIQVQDRQQNTIGINRNNTNINNIENNQSPKIKGKQTQNNFISPNNKQIQNSQMSSAQISNLTKQQSFSNSKQNNNQQSIEINQQSTPQFQQQLQQPIQQNTSKQFSSIGTLPNSHKEQLNPPSPNLQLLNVEFQNDNQIESEQLIDITQERSFQIESNGKKFTKILFLNNSMLVGCCGSEFLIFDLKTCKQLFQQTVGAYITDAVNINSNDLNEILYLAMNNGKVLVYKREQQMNQSLNFIQQKEQIVDTSGNLLIQINKKDNQLISFGEDKIIKIWQLNDFKEVKRWELNEAGTALHLDSEYIYVGGLKYLYIWNFTNQLKKIIKIQQTKIIYINTHLNKLVVGFQDKIKVFERTSNGDYQQKNEQIFESISSMNILKKWSIIIVSNTYQQQQQVCLYNYELCSLATLEEQIATCCTDGEFDNLNLLGFVYENGQFVVYRIQQSQR</sequence>
<gene>
    <name evidence="3" type="ORF">PPRIM_AZ9-3.1.T0920134</name>
</gene>
<keyword evidence="1" id="KW-0175">Coiled coil</keyword>
<protein>
    <recommendedName>
        <fullName evidence="5">WD40-repeat-containing domain</fullName>
    </recommendedName>
</protein>
<accession>A0A8S1NZR5</accession>
<dbReference type="EMBL" id="CAJJDM010000095">
    <property type="protein sequence ID" value="CAD8093124.1"/>
    <property type="molecule type" value="Genomic_DNA"/>
</dbReference>
<dbReference type="AlphaFoldDB" id="A0A8S1NZR5"/>